<gene>
    <name evidence="2" type="ORF">N7469_008710</name>
</gene>
<reference evidence="2" key="1">
    <citation type="submission" date="2022-11" db="EMBL/GenBank/DDBJ databases">
        <authorList>
            <person name="Petersen C."/>
        </authorList>
    </citation>
    <scope>NUCLEOTIDE SEQUENCE</scope>
    <source>
        <strain evidence="2">IBT 23319</strain>
    </source>
</reference>
<protein>
    <submittedName>
        <fullName evidence="2">Uncharacterized protein</fullName>
    </submittedName>
</protein>
<dbReference type="AlphaFoldDB" id="A0A9W9TIF5"/>
<accession>A0A9W9TIF5</accession>
<comment type="caution">
    <text evidence="2">The sequence shown here is derived from an EMBL/GenBank/DDBJ whole genome shotgun (WGS) entry which is preliminary data.</text>
</comment>
<sequence>MPNYSIERGKDEFKLAEKVDHHSTQNKDTQTKSESHSGHDQSEPEQRGNTISNRSPREDVAASSRFMPQAGKPAGIYDVDMGQNDEGEEKHEKDHRDDVAASVPYMPQSGKQTKTSSL</sequence>
<organism evidence="2 3">
    <name type="scientific">Penicillium citrinum</name>
    <dbReference type="NCBI Taxonomy" id="5077"/>
    <lineage>
        <taxon>Eukaryota</taxon>
        <taxon>Fungi</taxon>
        <taxon>Dikarya</taxon>
        <taxon>Ascomycota</taxon>
        <taxon>Pezizomycotina</taxon>
        <taxon>Eurotiomycetes</taxon>
        <taxon>Eurotiomycetidae</taxon>
        <taxon>Eurotiales</taxon>
        <taxon>Aspergillaceae</taxon>
        <taxon>Penicillium</taxon>
    </lineage>
</organism>
<dbReference type="EMBL" id="JAPQKT010000008">
    <property type="protein sequence ID" value="KAJ5222470.1"/>
    <property type="molecule type" value="Genomic_DNA"/>
</dbReference>
<feature type="compositionally biased region" description="Basic and acidic residues" evidence="1">
    <location>
        <begin position="88"/>
        <end position="99"/>
    </location>
</feature>
<feature type="region of interest" description="Disordered" evidence="1">
    <location>
        <begin position="1"/>
        <end position="118"/>
    </location>
</feature>
<evidence type="ECO:0000313" key="2">
    <source>
        <dbReference type="EMBL" id="KAJ5222470.1"/>
    </source>
</evidence>
<keyword evidence="3" id="KW-1185">Reference proteome</keyword>
<dbReference type="Proteomes" id="UP001147733">
    <property type="component" value="Unassembled WGS sequence"/>
</dbReference>
<feature type="compositionally biased region" description="Basic and acidic residues" evidence="1">
    <location>
        <begin position="7"/>
        <end position="46"/>
    </location>
</feature>
<name>A0A9W9TIF5_PENCI</name>
<evidence type="ECO:0000313" key="3">
    <source>
        <dbReference type="Proteomes" id="UP001147733"/>
    </source>
</evidence>
<feature type="compositionally biased region" description="Polar residues" evidence="1">
    <location>
        <begin position="109"/>
        <end position="118"/>
    </location>
</feature>
<dbReference type="RefSeq" id="XP_056497393.1">
    <property type="nucleotide sequence ID" value="XM_056647628.1"/>
</dbReference>
<proteinExistence type="predicted"/>
<dbReference type="OrthoDB" id="2590867at2759"/>
<evidence type="ECO:0000256" key="1">
    <source>
        <dbReference type="SAM" id="MobiDB-lite"/>
    </source>
</evidence>
<reference evidence="2" key="2">
    <citation type="journal article" date="2023" name="IMA Fungus">
        <title>Comparative genomic study of the Penicillium genus elucidates a diverse pangenome and 15 lateral gene transfer events.</title>
        <authorList>
            <person name="Petersen C."/>
            <person name="Sorensen T."/>
            <person name="Nielsen M.R."/>
            <person name="Sondergaard T.E."/>
            <person name="Sorensen J.L."/>
            <person name="Fitzpatrick D.A."/>
            <person name="Frisvad J.C."/>
            <person name="Nielsen K.L."/>
        </authorList>
    </citation>
    <scope>NUCLEOTIDE SEQUENCE</scope>
    <source>
        <strain evidence="2">IBT 23319</strain>
    </source>
</reference>
<dbReference type="GeneID" id="81386795"/>